<name>A0A919VDY7_9CLOT</name>
<comment type="caution">
    <text evidence="1">The sequence shown here is derived from an EMBL/GenBank/DDBJ whole genome shotgun (WGS) entry which is preliminary data.</text>
</comment>
<keyword evidence="2" id="KW-1185">Reference proteome</keyword>
<sequence>MIMTYNSFDYWNKIVNLNKTLKSRIFESEPITDKTVYLHYVIFNKRSGVESVWTPIPNARMLLGYIQYCFMPEAFYKWIEGRDKVVTIIPHMTVDEIILRAKKCGKLTKKEVSDVEKQISLIKNMWDFPSNKLMTELKKFGREFNKTWYGDSAGFLYINVFGNAVELGEFIANTNRQTSFDTTFEEKIGMSEEEWLKLCSEINKDKEKAEKFKRILIRELSEIV</sequence>
<reference evidence="1" key="1">
    <citation type="submission" date="2021-03" db="EMBL/GenBank/DDBJ databases">
        <title>Taxonomic study of Clostridium polyendosporum from meadow-gley soil under rice.</title>
        <authorList>
            <person name="Kobayashi H."/>
            <person name="Tanizawa Y."/>
            <person name="Yagura M."/>
        </authorList>
    </citation>
    <scope>NUCLEOTIDE SEQUENCE</scope>
    <source>
        <strain evidence="1">JCM 30710</strain>
    </source>
</reference>
<gene>
    <name evidence="1" type="ORF">CPJCM30710_12100</name>
</gene>
<evidence type="ECO:0000313" key="2">
    <source>
        <dbReference type="Proteomes" id="UP000679179"/>
    </source>
</evidence>
<protein>
    <submittedName>
        <fullName evidence="1">Uncharacterized protein</fullName>
    </submittedName>
</protein>
<evidence type="ECO:0000313" key="1">
    <source>
        <dbReference type="EMBL" id="GIM28544.1"/>
    </source>
</evidence>
<organism evidence="1 2">
    <name type="scientific">Clostridium polyendosporum</name>
    <dbReference type="NCBI Taxonomy" id="69208"/>
    <lineage>
        <taxon>Bacteria</taxon>
        <taxon>Bacillati</taxon>
        <taxon>Bacillota</taxon>
        <taxon>Clostridia</taxon>
        <taxon>Eubacteriales</taxon>
        <taxon>Clostridiaceae</taxon>
        <taxon>Clostridium</taxon>
    </lineage>
</organism>
<dbReference type="Proteomes" id="UP000679179">
    <property type="component" value="Unassembled WGS sequence"/>
</dbReference>
<accession>A0A919VDY7</accession>
<dbReference type="RefSeq" id="WP_212903269.1">
    <property type="nucleotide sequence ID" value="NZ_BOPZ01000007.1"/>
</dbReference>
<proteinExistence type="predicted"/>
<dbReference type="EMBL" id="BOPZ01000007">
    <property type="protein sequence ID" value="GIM28544.1"/>
    <property type="molecule type" value="Genomic_DNA"/>
</dbReference>
<dbReference type="AlphaFoldDB" id="A0A919VDY7"/>